<dbReference type="NCBIfam" id="TIGR00032">
    <property type="entry name" value="argG"/>
    <property type="match status" value="1"/>
</dbReference>
<evidence type="ECO:0000259" key="11">
    <source>
        <dbReference type="Pfam" id="PF00764"/>
    </source>
</evidence>
<evidence type="ECO:0000256" key="10">
    <source>
        <dbReference type="HAMAP-Rule" id="MF_00005"/>
    </source>
</evidence>
<comment type="similarity">
    <text evidence="10">Belongs to the argininosuccinate synthase family. Type 1 subfamily.</text>
</comment>
<evidence type="ECO:0000256" key="7">
    <source>
        <dbReference type="ARBA" id="ARBA00022605"/>
    </source>
</evidence>
<dbReference type="InterPro" id="IPR023434">
    <property type="entry name" value="Arginosuc_synth_type_1_subfam"/>
</dbReference>
<keyword evidence="14" id="KW-1185">Reference proteome</keyword>
<comment type="pathway">
    <text evidence="1 10">Amino-acid biosynthesis; L-arginine biosynthesis; L-arginine from L-ornithine and carbamoyl phosphate: step 2/3.</text>
</comment>
<feature type="binding site" evidence="10">
    <location>
        <position position="123"/>
    </location>
    <ligand>
        <name>L-aspartate</name>
        <dbReference type="ChEBI" id="CHEBI:29991"/>
    </ligand>
</feature>
<dbReference type="InterPro" id="IPR048267">
    <property type="entry name" value="Arginosuc_syn_N"/>
</dbReference>
<dbReference type="PANTHER" id="PTHR11587:SF2">
    <property type="entry name" value="ARGININOSUCCINATE SYNTHASE"/>
    <property type="match status" value="1"/>
</dbReference>
<evidence type="ECO:0000256" key="4">
    <source>
        <dbReference type="ARBA" id="ARBA00022490"/>
    </source>
</evidence>
<dbReference type="GO" id="GO:0005737">
    <property type="term" value="C:cytoplasm"/>
    <property type="evidence" value="ECO:0007669"/>
    <property type="project" value="UniProtKB-SubCell"/>
</dbReference>
<comment type="subunit">
    <text evidence="2 10">Homotetramer.</text>
</comment>
<feature type="binding site" evidence="10">
    <location>
        <position position="259"/>
    </location>
    <ligand>
        <name>L-citrulline</name>
        <dbReference type="ChEBI" id="CHEBI:57743"/>
    </ligand>
</feature>
<feature type="binding site" evidence="10">
    <location>
        <position position="118"/>
    </location>
    <ligand>
        <name>L-aspartate</name>
        <dbReference type="ChEBI" id="CHEBI:29991"/>
    </ligand>
</feature>
<organism evidence="13 14">
    <name type="scientific">Abditibacterium utsteinense</name>
    <dbReference type="NCBI Taxonomy" id="1960156"/>
    <lineage>
        <taxon>Bacteria</taxon>
        <taxon>Pseudomonadati</taxon>
        <taxon>Abditibacteriota</taxon>
        <taxon>Abditibacteriia</taxon>
        <taxon>Abditibacteriales</taxon>
        <taxon>Abditibacteriaceae</taxon>
        <taxon>Abditibacterium</taxon>
    </lineage>
</organism>
<keyword evidence="8 10" id="KW-0547">Nucleotide-binding</keyword>
<evidence type="ECO:0000313" key="14">
    <source>
        <dbReference type="Proteomes" id="UP000237684"/>
    </source>
</evidence>
<evidence type="ECO:0000256" key="2">
    <source>
        <dbReference type="ARBA" id="ARBA00011881"/>
    </source>
</evidence>
<dbReference type="Proteomes" id="UP000237684">
    <property type="component" value="Unassembled WGS sequence"/>
</dbReference>
<comment type="catalytic activity">
    <reaction evidence="10">
        <text>L-citrulline + L-aspartate + ATP = 2-(N(omega)-L-arginino)succinate + AMP + diphosphate + H(+)</text>
        <dbReference type="Rhea" id="RHEA:10932"/>
        <dbReference type="ChEBI" id="CHEBI:15378"/>
        <dbReference type="ChEBI" id="CHEBI:29991"/>
        <dbReference type="ChEBI" id="CHEBI:30616"/>
        <dbReference type="ChEBI" id="CHEBI:33019"/>
        <dbReference type="ChEBI" id="CHEBI:57472"/>
        <dbReference type="ChEBI" id="CHEBI:57743"/>
        <dbReference type="ChEBI" id="CHEBI:456215"/>
        <dbReference type="EC" id="6.3.4.5"/>
    </reaction>
</comment>
<dbReference type="NCBIfam" id="NF001770">
    <property type="entry name" value="PRK00509.1"/>
    <property type="match status" value="1"/>
</dbReference>
<feature type="binding site" evidence="10">
    <location>
        <position position="86"/>
    </location>
    <ligand>
        <name>L-citrulline</name>
        <dbReference type="ChEBI" id="CHEBI:57743"/>
    </ligand>
</feature>
<feature type="domain" description="Arginosuccinate synthase C-terminal" evidence="12">
    <location>
        <begin position="173"/>
        <end position="387"/>
    </location>
</feature>
<evidence type="ECO:0000259" key="12">
    <source>
        <dbReference type="Pfam" id="PF20979"/>
    </source>
</evidence>
<comment type="subcellular location">
    <subcellularLocation>
        <location evidence="10">Cytoplasm</location>
    </subcellularLocation>
</comment>
<dbReference type="GO" id="GO:0000050">
    <property type="term" value="P:urea cycle"/>
    <property type="evidence" value="ECO:0007669"/>
    <property type="project" value="TreeGrafter"/>
</dbReference>
<dbReference type="HAMAP" id="MF_00005">
    <property type="entry name" value="Arg_succ_synth_type1"/>
    <property type="match status" value="1"/>
</dbReference>
<evidence type="ECO:0000256" key="9">
    <source>
        <dbReference type="ARBA" id="ARBA00022840"/>
    </source>
</evidence>
<dbReference type="InterPro" id="IPR048268">
    <property type="entry name" value="Arginosuc_syn_C"/>
</dbReference>
<proteinExistence type="inferred from homology"/>
<feature type="binding site" evidence="10">
    <location>
        <position position="122"/>
    </location>
    <ligand>
        <name>L-aspartate</name>
        <dbReference type="ChEBI" id="CHEBI:29991"/>
    </ligand>
</feature>
<dbReference type="PROSITE" id="PS00564">
    <property type="entry name" value="ARGININOSUCCIN_SYN_1"/>
    <property type="match status" value="1"/>
</dbReference>
<feature type="domain" description="Arginosuccinate synthase-like N-terminal" evidence="11">
    <location>
        <begin position="4"/>
        <end position="164"/>
    </location>
</feature>
<evidence type="ECO:0000256" key="5">
    <source>
        <dbReference type="ARBA" id="ARBA00022571"/>
    </source>
</evidence>
<dbReference type="InterPro" id="IPR018223">
    <property type="entry name" value="Arginosuc_synth_CS"/>
</dbReference>
<feature type="binding site" evidence="10">
    <location>
        <begin position="8"/>
        <end position="16"/>
    </location>
    <ligand>
        <name>ATP</name>
        <dbReference type="ChEBI" id="CHEBI:30616"/>
    </ligand>
</feature>
<evidence type="ECO:0000256" key="3">
    <source>
        <dbReference type="ARBA" id="ARBA00012286"/>
    </source>
</evidence>
<gene>
    <name evidence="10" type="primary">argG</name>
    <name evidence="13" type="ORF">B1R32_10739</name>
</gene>
<dbReference type="RefSeq" id="WP_105483493.1">
    <property type="nucleotide sequence ID" value="NZ_NIGF01000007.1"/>
</dbReference>
<dbReference type="Pfam" id="PF00764">
    <property type="entry name" value="Arginosuc_synth"/>
    <property type="match status" value="1"/>
</dbReference>
<dbReference type="SUPFAM" id="SSF52402">
    <property type="entry name" value="Adenine nucleotide alpha hydrolases-like"/>
    <property type="match status" value="1"/>
</dbReference>
<dbReference type="SUPFAM" id="SSF69864">
    <property type="entry name" value="Argininosuccinate synthetase, C-terminal domain"/>
    <property type="match status" value="1"/>
</dbReference>
<dbReference type="UniPathway" id="UPA00068">
    <property type="reaction ID" value="UER00113"/>
</dbReference>
<keyword evidence="7 10" id="KW-0028">Amino-acid biosynthesis</keyword>
<dbReference type="GO" id="GO:0000053">
    <property type="term" value="P:argininosuccinate metabolic process"/>
    <property type="evidence" value="ECO:0007669"/>
    <property type="project" value="TreeGrafter"/>
</dbReference>
<dbReference type="GO" id="GO:0005524">
    <property type="term" value="F:ATP binding"/>
    <property type="evidence" value="ECO:0007669"/>
    <property type="project" value="UniProtKB-UniRule"/>
</dbReference>
<feature type="binding site" evidence="10">
    <location>
        <position position="116"/>
    </location>
    <ligand>
        <name>ATP</name>
        <dbReference type="ChEBI" id="CHEBI:30616"/>
    </ligand>
</feature>
<name>A0A2S8ST82_9BACT</name>
<keyword evidence="4 10" id="KW-0963">Cytoplasm</keyword>
<keyword evidence="9 10" id="KW-0067">ATP-binding</keyword>
<protein>
    <recommendedName>
        <fullName evidence="3 10">Argininosuccinate synthase</fullName>
        <ecNumber evidence="3 10">6.3.4.5</ecNumber>
    </recommendedName>
    <alternativeName>
        <fullName evidence="10">Citrulline--aspartate ligase</fullName>
    </alternativeName>
</protein>
<dbReference type="EMBL" id="NIGF01000007">
    <property type="protein sequence ID" value="PQV64014.1"/>
    <property type="molecule type" value="Genomic_DNA"/>
</dbReference>
<dbReference type="FunFam" id="3.90.1260.10:FF:000007">
    <property type="entry name" value="Argininosuccinate synthase"/>
    <property type="match status" value="1"/>
</dbReference>
<feature type="binding site" evidence="10">
    <location>
        <position position="183"/>
    </location>
    <ligand>
        <name>L-citrulline</name>
        <dbReference type="ChEBI" id="CHEBI:57743"/>
    </ligand>
</feature>
<dbReference type="CDD" id="cd01999">
    <property type="entry name" value="ASS"/>
    <property type="match status" value="1"/>
</dbReference>
<dbReference type="Gene3D" id="1.20.5.470">
    <property type="entry name" value="Single helix bin"/>
    <property type="match status" value="1"/>
</dbReference>
<feature type="binding site" evidence="10">
    <location>
        <position position="271"/>
    </location>
    <ligand>
        <name>L-citrulline</name>
        <dbReference type="ChEBI" id="CHEBI:57743"/>
    </ligand>
</feature>
<evidence type="ECO:0000256" key="6">
    <source>
        <dbReference type="ARBA" id="ARBA00022598"/>
    </source>
</evidence>
<dbReference type="Gene3D" id="3.90.1260.10">
    <property type="entry name" value="Argininosuccinate synthetase, chain A, domain 2"/>
    <property type="match status" value="1"/>
</dbReference>
<dbReference type="InterPro" id="IPR001518">
    <property type="entry name" value="Arginosuc_synth"/>
</dbReference>
<comment type="caution">
    <text evidence="13">The sequence shown here is derived from an EMBL/GenBank/DDBJ whole genome shotgun (WGS) entry which is preliminary data.</text>
</comment>
<dbReference type="InterPro" id="IPR024074">
    <property type="entry name" value="AS_cat/multimer_dom_body"/>
</dbReference>
<dbReference type="OrthoDB" id="9801641at2"/>
<sequence length="410" mass="45176">MAEKVVLAYSGGLDTSVAIKWIKENYGYDVVALTIDLGSERNLPEIRQRALDVGAVDAKVVDGRDLFLKYFAFPALQAGAIYEREYPLATAIGRPLIAKLLVDVAHEVGAKAVAHGCTGKGNDQVRLDVSVTALDPELQIIAPVREWKLSRPAEIEYARKNNIPIPASVNSPYSTDVNLWGRSIEAGILEDPNVEPPAEVWLWTKNPEDAPNKPEYLEIDFENGIPTALNGEQMDGVQLVLRLNDIAGEHGIGRIDHVENRLVGIKSREIYESPAAVVLHQAHHALEDMTLSRDQARFKTVVSQQISEMIYNGLWFSALHQDLRAFVQSSQKNVVGTVRLKFYKGSSMVVGRTSPKSLYQYELATYDEADTFDSAAALGFIKLYSLPLITQTKYQLSGGATDLPKLTGGE</sequence>
<dbReference type="InParanoid" id="A0A2S8ST82"/>
<keyword evidence="6 10" id="KW-0436">Ligase</keyword>
<dbReference type="Gene3D" id="3.40.50.620">
    <property type="entry name" value="HUPs"/>
    <property type="match status" value="1"/>
</dbReference>
<dbReference type="GO" id="GO:0006526">
    <property type="term" value="P:L-arginine biosynthetic process"/>
    <property type="evidence" value="ECO:0007669"/>
    <property type="project" value="UniProtKB-UniRule"/>
</dbReference>
<dbReference type="AlphaFoldDB" id="A0A2S8ST82"/>
<reference evidence="13 14" key="1">
    <citation type="journal article" date="2018" name="Syst. Appl. Microbiol.">
        <title>Abditibacterium utsteinense sp. nov., the first cultivated member of candidate phylum FBP, isolated from ice-free Antarctic soil samples.</title>
        <authorList>
            <person name="Tahon G."/>
            <person name="Tytgat B."/>
            <person name="Lebbe L."/>
            <person name="Carlier A."/>
            <person name="Willems A."/>
        </authorList>
    </citation>
    <scope>NUCLEOTIDE SEQUENCE [LARGE SCALE GENOMIC DNA]</scope>
    <source>
        <strain evidence="13 14">LMG 29911</strain>
    </source>
</reference>
<feature type="binding site" evidence="10">
    <location>
        <position position="122"/>
    </location>
    <ligand>
        <name>L-citrulline</name>
        <dbReference type="ChEBI" id="CHEBI:57743"/>
    </ligand>
</feature>
<dbReference type="PANTHER" id="PTHR11587">
    <property type="entry name" value="ARGININOSUCCINATE SYNTHASE"/>
    <property type="match status" value="1"/>
</dbReference>
<accession>A0A2S8ST82</accession>
<feature type="binding site" evidence="10">
    <location>
        <position position="174"/>
    </location>
    <ligand>
        <name>L-citrulline</name>
        <dbReference type="ChEBI" id="CHEBI:57743"/>
    </ligand>
</feature>
<dbReference type="FunCoup" id="A0A2S8ST82">
    <property type="interactions" value="375"/>
</dbReference>
<evidence type="ECO:0000256" key="8">
    <source>
        <dbReference type="ARBA" id="ARBA00022741"/>
    </source>
</evidence>
<dbReference type="EC" id="6.3.4.5" evidence="3 10"/>
<feature type="binding site" evidence="10">
    <location>
        <position position="126"/>
    </location>
    <ligand>
        <name>L-citrulline</name>
        <dbReference type="ChEBI" id="CHEBI:57743"/>
    </ligand>
</feature>
<evidence type="ECO:0000256" key="1">
    <source>
        <dbReference type="ARBA" id="ARBA00004967"/>
    </source>
</evidence>
<comment type="caution">
    <text evidence="10">Lacks conserved residue(s) required for the propagation of feature annotation.</text>
</comment>
<dbReference type="GO" id="GO:0004055">
    <property type="term" value="F:argininosuccinate synthase activity"/>
    <property type="evidence" value="ECO:0007669"/>
    <property type="project" value="UniProtKB-UniRule"/>
</dbReference>
<dbReference type="InterPro" id="IPR014729">
    <property type="entry name" value="Rossmann-like_a/b/a_fold"/>
</dbReference>
<dbReference type="Pfam" id="PF20979">
    <property type="entry name" value="Arginosuc_syn_C"/>
    <property type="match status" value="1"/>
</dbReference>
<evidence type="ECO:0000313" key="13">
    <source>
        <dbReference type="EMBL" id="PQV64014.1"/>
    </source>
</evidence>
<keyword evidence="5 10" id="KW-0055">Arginine biosynthesis</keyword>
<dbReference type="FunFam" id="3.40.50.620:FF:000038">
    <property type="entry name" value="Argininosuccinate synthase"/>
    <property type="match status" value="1"/>
</dbReference>